<dbReference type="RefSeq" id="WP_129591886.1">
    <property type="nucleotide sequence ID" value="NZ_PHHC01000080.1"/>
</dbReference>
<evidence type="ECO:0000313" key="1">
    <source>
        <dbReference type="EMBL" id="PPE03937.1"/>
    </source>
</evidence>
<comment type="caution">
    <text evidence="1">The sequence shown here is derived from an EMBL/GenBank/DDBJ whole genome shotgun (WGS) entry which is preliminary data.</text>
</comment>
<reference evidence="1 2" key="1">
    <citation type="submission" date="2017-11" db="EMBL/GenBank/DDBJ databases">
        <title>Comparative genomic analysis of Holospora spp., intranuclear symbionts of paramecia.</title>
        <authorList>
            <person name="Garushyants S.K."/>
            <person name="Beliavskaya A."/>
            <person name="Malko D.B."/>
            <person name="Logacheva M.D."/>
            <person name="Rautian M.S."/>
            <person name="Gelfand M.S."/>
        </authorList>
    </citation>
    <scope>NUCLEOTIDE SEQUENCE [LARGE SCALE GENOMIC DNA]</scope>
    <source>
        <strain evidence="2">02AZ16</strain>
    </source>
</reference>
<keyword evidence="2" id="KW-1185">Reference proteome</keyword>
<organism evidence="1 2">
    <name type="scientific">Holospora curviuscula</name>
    <dbReference type="NCBI Taxonomy" id="1082868"/>
    <lineage>
        <taxon>Bacteria</taxon>
        <taxon>Pseudomonadati</taxon>
        <taxon>Pseudomonadota</taxon>
        <taxon>Alphaproteobacteria</taxon>
        <taxon>Holosporales</taxon>
        <taxon>Holosporaceae</taxon>
        <taxon>Holospora</taxon>
    </lineage>
</organism>
<proteinExistence type="predicted"/>
<sequence>MVKRRLAHRQPILLILSSAECYGIRHDPKLLDCADFRVLIQHCSSYRIARTIKPHGSDRLNIAVILWVLLK</sequence>
<evidence type="ECO:0000313" key="2">
    <source>
        <dbReference type="Proteomes" id="UP000239425"/>
    </source>
</evidence>
<gene>
    <name evidence="1" type="ORF">HCUR_00718</name>
</gene>
<protein>
    <submittedName>
        <fullName evidence="1">Uncharacterized protein</fullName>
    </submittedName>
</protein>
<name>A0A2S5R9F9_9PROT</name>
<dbReference type="Proteomes" id="UP000239425">
    <property type="component" value="Unassembled WGS sequence"/>
</dbReference>
<dbReference type="AlphaFoldDB" id="A0A2S5R9F9"/>
<accession>A0A2S5R9F9</accession>
<dbReference type="EMBL" id="PHHC01000080">
    <property type="protein sequence ID" value="PPE03937.1"/>
    <property type="molecule type" value="Genomic_DNA"/>
</dbReference>